<dbReference type="PANTHER" id="PTHR33356:SF16">
    <property type="entry name" value="G PATCH DOMAIN PROTEIN"/>
    <property type="match status" value="1"/>
</dbReference>
<reference evidence="2" key="1">
    <citation type="journal article" date="2016" name="Nat. Genet.">
        <title>A high-quality carrot genome assembly provides new insights into carotenoid accumulation and asterid genome evolution.</title>
        <authorList>
            <person name="Iorizzo M."/>
            <person name="Ellison S."/>
            <person name="Senalik D."/>
            <person name="Zeng P."/>
            <person name="Satapoomin P."/>
            <person name="Huang J."/>
            <person name="Bowman M."/>
            <person name="Iovene M."/>
            <person name="Sanseverino W."/>
            <person name="Cavagnaro P."/>
            <person name="Yildiz M."/>
            <person name="Macko-Podgorni A."/>
            <person name="Moranska E."/>
            <person name="Grzebelus E."/>
            <person name="Grzebelus D."/>
            <person name="Ashrafi H."/>
            <person name="Zheng Z."/>
            <person name="Cheng S."/>
            <person name="Spooner D."/>
            <person name="Van Deynze A."/>
            <person name="Simon P."/>
        </authorList>
    </citation>
    <scope>NUCLEOTIDE SEQUENCE</scope>
    <source>
        <tissue evidence="2">Leaf</tissue>
    </source>
</reference>
<protein>
    <submittedName>
        <fullName evidence="2">Uncharacterized protein</fullName>
    </submittedName>
</protein>
<dbReference type="EMBL" id="CP093344">
    <property type="protein sequence ID" value="WOG87442.1"/>
    <property type="molecule type" value="Genomic_DNA"/>
</dbReference>
<feature type="region of interest" description="Disordered" evidence="1">
    <location>
        <begin position="1"/>
        <end position="34"/>
    </location>
</feature>
<dbReference type="Proteomes" id="UP000077755">
    <property type="component" value="Chromosome 2"/>
</dbReference>
<name>A0AAF0WCK8_DAUCS</name>
<dbReference type="AlphaFoldDB" id="A0AAF0WCK8"/>
<evidence type="ECO:0000313" key="2">
    <source>
        <dbReference type="EMBL" id="WOG87442.1"/>
    </source>
</evidence>
<evidence type="ECO:0000313" key="3">
    <source>
        <dbReference type="Proteomes" id="UP000077755"/>
    </source>
</evidence>
<dbReference type="PANTHER" id="PTHR33356">
    <property type="entry name" value="TIP41-LIKE PROTEIN"/>
    <property type="match status" value="1"/>
</dbReference>
<feature type="compositionally biased region" description="Basic and acidic residues" evidence="1">
    <location>
        <begin position="1"/>
        <end position="13"/>
    </location>
</feature>
<sequence>MLVTARDGEEKPQGDASGESILSGFESSCGSSSDEAFDQEEFIAELTRRMAENMLQEDEEKLAISQPKPSQFHLQNIKQGKKFRQQMKDYGNGSNRAKFLSSTLQNGSGMKVVFLGQTGLKNGSSGGTGVFIPHATNNLPDPQTRKKPGRCPTVLVPERVLHTLKQHFEKRTSNQAHPNGVFHTNQNQRVANNNVSNYQDLQLPQEWTY</sequence>
<dbReference type="KEGG" id="dcr:108206542"/>
<accession>A0AAF0WCK8</accession>
<feature type="compositionally biased region" description="Low complexity" evidence="1">
    <location>
        <begin position="20"/>
        <end position="33"/>
    </location>
</feature>
<gene>
    <name evidence="2" type="ORF">DCAR_0206667</name>
</gene>
<reference evidence="2" key="2">
    <citation type="submission" date="2022-03" db="EMBL/GenBank/DDBJ databases">
        <title>Draft title - Genomic analysis of global carrot germplasm unveils the trajectory of domestication and the origin of high carotenoid orange carrot.</title>
        <authorList>
            <person name="Iorizzo M."/>
            <person name="Ellison S."/>
            <person name="Senalik D."/>
            <person name="Macko-Podgorni A."/>
            <person name="Grzebelus D."/>
            <person name="Bostan H."/>
            <person name="Rolling W."/>
            <person name="Curaba J."/>
            <person name="Simon P."/>
        </authorList>
    </citation>
    <scope>NUCLEOTIDE SEQUENCE</scope>
    <source>
        <tissue evidence="2">Leaf</tissue>
    </source>
</reference>
<organism evidence="2 3">
    <name type="scientific">Daucus carota subsp. sativus</name>
    <name type="common">Carrot</name>
    <dbReference type="NCBI Taxonomy" id="79200"/>
    <lineage>
        <taxon>Eukaryota</taxon>
        <taxon>Viridiplantae</taxon>
        <taxon>Streptophyta</taxon>
        <taxon>Embryophyta</taxon>
        <taxon>Tracheophyta</taxon>
        <taxon>Spermatophyta</taxon>
        <taxon>Magnoliopsida</taxon>
        <taxon>eudicotyledons</taxon>
        <taxon>Gunneridae</taxon>
        <taxon>Pentapetalae</taxon>
        <taxon>asterids</taxon>
        <taxon>campanulids</taxon>
        <taxon>Apiales</taxon>
        <taxon>Apiaceae</taxon>
        <taxon>Apioideae</taxon>
        <taxon>Scandiceae</taxon>
        <taxon>Daucinae</taxon>
        <taxon>Daucus</taxon>
        <taxon>Daucus sect. Daucus</taxon>
    </lineage>
</organism>
<keyword evidence="3" id="KW-1185">Reference proteome</keyword>
<evidence type="ECO:0000256" key="1">
    <source>
        <dbReference type="SAM" id="MobiDB-lite"/>
    </source>
</evidence>
<proteinExistence type="predicted"/>